<dbReference type="AlphaFoldDB" id="A0A4R6VBK7"/>
<dbReference type="InterPro" id="IPR019734">
    <property type="entry name" value="TPR_rpt"/>
</dbReference>
<comment type="subcellular location">
    <subcellularLocation>
        <location evidence="1">Cell envelope</location>
    </subcellularLocation>
</comment>
<feature type="transmembrane region" description="Helical" evidence="6">
    <location>
        <begin position="6"/>
        <end position="25"/>
    </location>
</feature>
<keyword evidence="3" id="KW-0201">Cytochrome c-type biogenesis</keyword>
<dbReference type="PANTHER" id="PTHR47870:SF1">
    <property type="entry name" value="CYTOCHROME C-TYPE BIOGENESIS PROTEIN CCMH"/>
    <property type="match status" value="1"/>
</dbReference>
<feature type="domain" description="Cytochrome c-type biogenesis protein H TPR" evidence="7">
    <location>
        <begin position="127"/>
        <end position="281"/>
    </location>
</feature>
<keyword evidence="4 5" id="KW-0802">TPR repeat</keyword>
<protein>
    <submittedName>
        <fullName evidence="8">Cytochrome c-type biogenesis protein CcmH</fullName>
    </submittedName>
</protein>
<dbReference type="InterPro" id="IPR051263">
    <property type="entry name" value="C-type_cytochrome_biogenesis"/>
</dbReference>
<dbReference type="GO" id="GO:0017004">
    <property type="term" value="P:cytochrome complex assembly"/>
    <property type="evidence" value="ECO:0007669"/>
    <property type="project" value="UniProtKB-KW"/>
</dbReference>
<keyword evidence="6" id="KW-1133">Transmembrane helix</keyword>
<evidence type="ECO:0000313" key="9">
    <source>
        <dbReference type="Proteomes" id="UP000295657"/>
    </source>
</evidence>
<keyword evidence="6" id="KW-0812">Transmembrane</keyword>
<keyword evidence="9" id="KW-1185">Reference proteome</keyword>
<sequence length="313" mass="35846">MFFWLGALLLTLLIALIGFYPLLLSRRQWHIRADKDGINRDALNKALYFNRLQEIERDEGQGLLEDSTLLKTELQRTLLEDIPEQQAAPASAIKAQHRLWFVSAVLTLCIIAGGVYFKTGAWQAEAMLEKTYQKLPHFYQRLQEEESKPLSEAEMQQFATALRIKLQKNPQDAQSWWLLGQLGMGMSDGQLALDSYAKAVKLQPQNNEYKIAYARILMFSEDSYDKSRGEEMLKQVIRADHTNTQALSLLAFRYFEAEQYKMAAVTWAMMLRLMDEQDPRRGLIEKSIRSARDAQAELELNSKSSDAGKVSAD</sequence>
<comment type="caution">
    <text evidence="8">The sequence shown here is derived from an EMBL/GenBank/DDBJ whole genome shotgun (WGS) entry which is preliminary data.</text>
</comment>
<dbReference type="SUPFAM" id="SSF48452">
    <property type="entry name" value="TPR-like"/>
    <property type="match status" value="1"/>
</dbReference>
<evidence type="ECO:0000256" key="4">
    <source>
        <dbReference type="ARBA" id="ARBA00022803"/>
    </source>
</evidence>
<evidence type="ECO:0000256" key="5">
    <source>
        <dbReference type="PROSITE-ProRule" id="PRU00339"/>
    </source>
</evidence>
<evidence type="ECO:0000259" key="7">
    <source>
        <dbReference type="Pfam" id="PF23914"/>
    </source>
</evidence>
<evidence type="ECO:0000256" key="3">
    <source>
        <dbReference type="ARBA" id="ARBA00022748"/>
    </source>
</evidence>
<dbReference type="InterPro" id="IPR017560">
    <property type="entry name" value="Cyt_c_biogenesis_CcmI"/>
</dbReference>
<dbReference type="PROSITE" id="PS50005">
    <property type="entry name" value="TPR"/>
    <property type="match status" value="1"/>
</dbReference>
<dbReference type="InterPro" id="IPR011990">
    <property type="entry name" value="TPR-like_helical_dom_sf"/>
</dbReference>
<evidence type="ECO:0000256" key="6">
    <source>
        <dbReference type="SAM" id="Phobius"/>
    </source>
</evidence>
<name>A0A4R6VBK7_9PAST</name>
<dbReference type="RefSeq" id="WP_133542781.1">
    <property type="nucleotide sequence ID" value="NZ_SNYQ01000001.1"/>
</dbReference>
<dbReference type="Pfam" id="PF23914">
    <property type="entry name" value="TPR_CcmH_CycH"/>
    <property type="match status" value="1"/>
</dbReference>
<keyword evidence="6" id="KW-0472">Membrane</keyword>
<dbReference type="GO" id="GO:0030313">
    <property type="term" value="C:cell envelope"/>
    <property type="evidence" value="ECO:0007669"/>
    <property type="project" value="UniProtKB-SubCell"/>
</dbReference>
<dbReference type="OrthoDB" id="9776053at2"/>
<dbReference type="Gene3D" id="1.25.40.10">
    <property type="entry name" value="Tetratricopeptide repeat domain"/>
    <property type="match status" value="1"/>
</dbReference>
<evidence type="ECO:0000313" key="8">
    <source>
        <dbReference type="EMBL" id="TDQ59658.1"/>
    </source>
</evidence>
<dbReference type="EMBL" id="SNYQ01000001">
    <property type="protein sequence ID" value="TDQ59658.1"/>
    <property type="molecule type" value="Genomic_DNA"/>
</dbReference>
<proteinExistence type="predicted"/>
<keyword evidence="2" id="KW-0677">Repeat</keyword>
<dbReference type="NCBIfam" id="TIGR03142">
    <property type="entry name" value="cytochro_ccmI"/>
    <property type="match status" value="1"/>
</dbReference>
<dbReference type="GO" id="GO:0005886">
    <property type="term" value="C:plasma membrane"/>
    <property type="evidence" value="ECO:0007669"/>
    <property type="project" value="TreeGrafter"/>
</dbReference>
<dbReference type="InterPro" id="IPR056413">
    <property type="entry name" value="TPR_CcmH_CycH"/>
</dbReference>
<reference evidence="8 9" key="1">
    <citation type="submission" date="2019-03" db="EMBL/GenBank/DDBJ databases">
        <title>Genomic Encyclopedia of Type Strains, Phase IV (KMG-IV): sequencing the most valuable type-strain genomes for metagenomic binning, comparative biology and taxonomic classification.</title>
        <authorList>
            <person name="Goeker M."/>
        </authorList>
    </citation>
    <scope>NUCLEOTIDE SEQUENCE [LARGE SCALE GENOMIC DNA]</scope>
    <source>
        <strain evidence="8 9">DSM 28403</strain>
    </source>
</reference>
<evidence type="ECO:0000256" key="2">
    <source>
        <dbReference type="ARBA" id="ARBA00022737"/>
    </source>
</evidence>
<feature type="repeat" description="TPR" evidence="5">
    <location>
        <begin position="173"/>
        <end position="206"/>
    </location>
</feature>
<gene>
    <name evidence="8" type="ORF">EDC45_0316</name>
</gene>
<feature type="transmembrane region" description="Helical" evidence="6">
    <location>
        <begin position="99"/>
        <end position="117"/>
    </location>
</feature>
<evidence type="ECO:0000256" key="1">
    <source>
        <dbReference type="ARBA" id="ARBA00004196"/>
    </source>
</evidence>
<dbReference type="PANTHER" id="PTHR47870">
    <property type="entry name" value="CYTOCHROME C-TYPE BIOGENESIS PROTEIN CCMH"/>
    <property type="match status" value="1"/>
</dbReference>
<organism evidence="8 9">
    <name type="scientific">Mesocricetibacter intestinalis</name>
    <dbReference type="NCBI Taxonomy" id="1521930"/>
    <lineage>
        <taxon>Bacteria</taxon>
        <taxon>Pseudomonadati</taxon>
        <taxon>Pseudomonadota</taxon>
        <taxon>Gammaproteobacteria</taxon>
        <taxon>Pasteurellales</taxon>
        <taxon>Pasteurellaceae</taxon>
        <taxon>Mesocricetibacter</taxon>
    </lineage>
</organism>
<dbReference type="Proteomes" id="UP000295657">
    <property type="component" value="Unassembled WGS sequence"/>
</dbReference>
<accession>A0A4R6VBK7</accession>